<dbReference type="EMBL" id="CAJNNW010036448">
    <property type="protein sequence ID" value="CAE8734381.1"/>
    <property type="molecule type" value="Genomic_DNA"/>
</dbReference>
<protein>
    <recommendedName>
        <fullName evidence="3">PX domain-containing protein</fullName>
    </recommendedName>
</protein>
<reference evidence="4" key="1">
    <citation type="submission" date="2021-02" db="EMBL/GenBank/DDBJ databases">
        <authorList>
            <person name="Dougan E. K."/>
            <person name="Rhodes N."/>
            <person name="Thang M."/>
            <person name="Chan C."/>
        </authorList>
    </citation>
    <scope>NUCLEOTIDE SEQUENCE</scope>
</reference>
<evidence type="ECO:0000313" key="5">
    <source>
        <dbReference type="Proteomes" id="UP000626109"/>
    </source>
</evidence>
<dbReference type="PANTHER" id="PTHR22999:SF23">
    <property type="entry name" value="SORTING NEXIN-16"/>
    <property type="match status" value="1"/>
</dbReference>
<evidence type="ECO:0000256" key="2">
    <source>
        <dbReference type="ARBA" id="ARBA00022490"/>
    </source>
</evidence>
<evidence type="ECO:0000259" key="3">
    <source>
        <dbReference type="PROSITE" id="PS50195"/>
    </source>
</evidence>
<name>A0A813LHQ4_POLGL</name>
<dbReference type="Pfam" id="PF00787">
    <property type="entry name" value="PX"/>
    <property type="match status" value="1"/>
</dbReference>
<sequence>MDRYPLVVKIQRAETNRGTFGFRHTEFVIEVDDCGKVYSRSRRFTMFVWLHAELRRRELACALPELPPKKSLGNLDQAFVERRRQMLEDYLQALMKLPAVIQDGMVWAFLDADEATAVVPRFLCRPPSHAAADRCLAQLKRAVADREAEVFRLCSPVVIEELANFALAEASEAAVQAPPQPQAQQALQARLGNRVRLCGVLVAVSVVIIVAT</sequence>
<keyword evidence="2" id="KW-0963">Cytoplasm</keyword>
<evidence type="ECO:0000256" key="1">
    <source>
        <dbReference type="ARBA" id="ARBA00004496"/>
    </source>
</evidence>
<evidence type="ECO:0000313" key="4">
    <source>
        <dbReference type="EMBL" id="CAE8734381.1"/>
    </source>
</evidence>
<proteinExistence type="predicted"/>
<accession>A0A813LHQ4</accession>
<comment type="subcellular location">
    <subcellularLocation>
        <location evidence="1">Cytoplasm</location>
    </subcellularLocation>
</comment>
<dbReference type="Proteomes" id="UP000626109">
    <property type="component" value="Unassembled WGS sequence"/>
</dbReference>
<dbReference type="InterPro" id="IPR036871">
    <property type="entry name" value="PX_dom_sf"/>
</dbReference>
<dbReference type="GO" id="GO:0035091">
    <property type="term" value="F:phosphatidylinositol binding"/>
    <property type="evidence" value="ECO:0007669"/>
    <property type="project" value="InterPro"/>
</dbReference>
<dbReference type="AlphaFoldDB" id="A0A813LHQ4"/>
<dbReference type="GO" id="GO:0005737">
    <property type="term" value="C:cytoplasm"/>
    <property type="evidence" value="ECO:0007669"/>
    <property type="project" value="UniProtKB-SubCell"/>
</dbReference>
<dbReference type="PANTHER" id="PTHR22999">
    <property type="entry name" value="PX SERINE/THREONINE KINASE PXK"/>
    <property type="match status" value="1"/>
</dbReference>
<organism evidence="4 5">
    <name type="scientific">Polarella glacialis</name>
    <name type="common">Dinoflagellate</name>
    <dbReference type="NCBI Taxonomy" id="89957"/>
    <lineage>
        <taxon>Eukaryota</taxon>
        <taxon>Sar</taxon>
        <taxon>Alveolata</taxon>
        <taxon>Dinophyceae</taxon>
        <taxon>Suessiales</taxon>
        <taxon>Suessiaceae</taxon>
        <taxon>Polarella</taxon>
    </lineage>
</organism>
<dbReference type="PROSITE" id="PS50195">
    <property type="entry name" value="PX"/>
    <property type="match status" value="1"/>
</dbReference>
<dbReference type="InterPro" id="IPR001683">
    <property type="entry name" value="PX_dom"/>
</dbReference>
<dbReference type="CDD" id="cd06093">
    <property type="entry name" value="PX_domain"/>
    <property type="match status" value="1"/>
</dbReference>
<comment type="caution">
    <text evidence="4">The sequence shown here is derived from an EMBL/GenBank/DDBJ whole genome shotgun (WGS) entry which is preliminary data.</text>
</comment>
<dbReference type="SMART" id="SM00312">
    <property type="entry name" value="PX"/>
    <property type="match status" value="1"/>
</dbReference>
<dbReference type="SUPFAM" id="SSF64268">
    <property type="entry name" value="PX domain"/>
    <property type="match status" value="1"/>
</dbReference>
<feature type="domain" description="PX" evidence="3">
    <location>
        <begin position="1"/>
        <end position="117"/>
    </location>
</feature>
<dbReference type="Gene3D" id="3.30.1520.10">
    <property type="entry name" value="Phox-like domain"/>
    <property type="match status" value="1"/>
</dbReference>
<dbReference type="InterPro" id="IPR051837">
    <property type="entry name" value="SortingNexin/PXDomain-PKLike"/>
</dbReference>
<gene>
    <name evidence="4" type="ORF">PGLA2088_LOCUS47271</name>
</gene>